<accession>R9GUK4</accession>
<dbReference type="STRING" id="1150600.ADIARSV_1273"/>
<dbReference type="EC" id="2.4.1.-" evidence="1"/>
<dbReference type="EMBL" id="AQPN01000048">
    <property type="protein sequence ID" value="EOR95537.1"/>
    <property type="molecule type" value="Genomic_DNA"/>
</dbReference>
<gene>
    <name evidence="1" type="ORF">ADIARSV_1273</name>
</gene>
<name>R9GUK4_9SPHI</name>
<dbReference type="PANTHER" id="PTHR36529:SF1">
    <property type="entry name" value="GLYCOSYLTRANSFERASE"/>
    <property type="match status" value="1"/>
</dbReference>
<dbReference type="NCBIfam" id="TIGR04282">
    <property type="entry name" value="glyco_like_cofC"/>
    <property type="match status" value="1"/>
</dbReference>
<organism evidence="1 2">
    <name type="scientific">Arcticibacter svalbardensis MN12-7</name>
    <dbReference type="NCBI Taxonomy" id="1150600"/>
    <lineage>
        <taxon>Bacteria</taxon>
        <taxon>Pseudomonadati</taxon>
        <taxon>Bacteroidota</taxon>
        <taxon>Sphingobacteriia</taxon>
        <taxon>Sphingobacteriales</taxon>
        <taxon>Sphingobacteriaceae</taxon>
        <taxon>Arcticibacter</taxon>
    </lineage>
</organism>
<sequence length="216" mass="24453">MMAVAVAKNKPKQGKMKQALLIFVKNAVKGKVKTRLAATIGDDAALEVYNRLLVHTENSTKDTCAHKIVLYSDFIDSDDIWKEELYDKQIQSGKSLGERMRNAFDYAFRWENEKVAIIGSDCFEINSDIIDQAFEKLGNCEVVIGPALDGGYYLLALNKLHNELFVNIDWSTDKVLSQTIEICENNGLKVARLQALSDIDNEEDLNKFYKNSQHLK</sequence>
<dbReference type="Pfam" id="PF09837">
    <property type="entry name" value="DUF2064"/>
    <property type="match status" value="1"/>
</dbReference>
<keyword evidence="2" id="KW-1185">Reference proteome</keyword>
<reference evidence="1 2" key="1">
    <citation type="journal article" date="2013" name="Genome Announc.">
        <title>Draft Genome Sequence of Arcticibacter svalbardensis Strain MN12-7T, a Member of the Family Sphingobacteriaceae Isolated from an Arctic Soil Sample.</title>
        <authorList>
            <person name="Shivaji S."/>
            <person name="Ara S."/>
            <person name="Prasad S."/>
            <person name="Manasa B.P."/>
            <person name="Begum Z."/>
            <person name="Singh A."/>
            <person name="Kumar Pinnaka A."/>
        </authorList>
    </citation>
    <scope>NUCLEOTIDE SEQUENCE [LARGE SCALE GENOMIC DNA]</scope>
    <source>
        <strain evidence="1 2">MN12-7</strain>
    </source>
</reference>
<protein>
    <submittedName>
        <fullName evidence="1">Glycosyltransferase</fullName>
        <ecNumber evidence="1">2.4.1.-</ecNumber>
    </submittedName>
</protein>
<dbReference type="PANTHER" id="PTHR36529">
    <property type="entry name" value="SLL1095 PROTEIN"/>
    <property type="match status" value="1"/>
</dbReference>
<evidence type="ECO:0000313" key="1">
    <source>
        <dbReference type="EMBL" id="EOR95537.1"/>
    </source>
</evidence>
<dbReference type="Proteomes" id="UP000014174">
    <property type="component" value="Unassembled WGS sequence"/>
</dbReference>
<dbReference type="InterPro" id="IPR029044">
    <property type="entry name" value="Nucleotide-diphossugar_trans"/>
</dbReference>
<dbReference type="InterPro" id="IPR018641">
    <property type="entry name" value="Trfase_1_rSAM/seldom-assoc"/>
</dbReference>
<dbReference type="eggNOG" id="COG3222">
    <property type="taxonomic scope" value="Bacteria"/>
</dbReference>
<comment type="caution">
    <text evidence="1">The sequence shown here is derived from an EMBL/GenBank/DDBJ whole genome shotgun (WGS) entry which is preliminary data.</text>
</comment>
<dbReference type="Gene3D" id="3.90.550.10">
    <property type="entry name" value="Spore Coat Polysaccharide Biosynthesis Protein SpsA, Chain A"/>
    <property type="match status" value="1"/>
</dbReference>
<keyword evidence="1" id="KW-0808">Transferase</keyword>
<dbReference type="GO" id="GO:0016757">
    <property type="term" value="F:glycosyltransferase activity"/>
    <property type="evidence" value="ECO:0007669"/>
    <property type="project" value="UniProtKB-KW"/>
</dbReference>
<keyword evidence="1" id="KW-0328">Glycosyltransferase</keyword>
<dbReference type="SUPFAM" id="SSF53448">
    <property type="entry name" value="Nucleotide-diphospho-sugar transferases"/>
    <property type="match status" value="1"/>
</dbReference>
<proteinExistence type="predicted"/>
<dbReference type="AlphaFoldDB" id="R9GUK4"/>
<evidence type="ECO:0000313" key="2">
    <source>
        <dbReference type="Proteomes" id="UP000014174"/>
    </source>
</evidence>